<dbReference type="AlphaFoldDB" id="A0AAV3QTB9"/>
<dbReference type="GO" id="GO:0046429">
    <property type="term" value="F:4-hydroxy-3-methylbut-2-en-1-yl diphosphate synthase activity (ferredoxin)"/>
    <property type="evidence" value="ECO:0007669"/>
    <property type="project" value="InterPro"/>
</dbReference>
<accession>A0AAV3QTB9</accession>
<dbReference type="InterPro" id="IPR058578">
    <property type="entry name" value="IspG_TIM"/>
</dbReference>
<comment type="cofactor">
    <cofactor evidence="1">
        <name>[4Fe-4S] cluster</name>
        <dbReference type="ChEBI" id="CHEBI:49883"/>
    </cofactor>
</comment>
<evidence type="ECO:0000313" key="4">
    <source>
        <dbReference type="EMBL" id="GAA0166100.1"/>
    </source>
</evidence>
<reference evidence="4 5" key="1">
    <citation type="submission" date="2024-01" db="EMBL/GenBank/DDBJ databases">
        <title>The complete chloroplast genome sequence of Lithospermum erythrorhizon: insights into the phylogenetic relationship among Boraginaceae species and the maternal lineages of purple gromwells.</title>
        <authorList>
            <person name="Okada T."/>
            <person name="Watanabe K."/>
        </authorList>
    </citation>
    <scope>NUCLEOTIDE SEQUENCE [LARGE SCALE GENOMIC DNA]</scope>
</reference>
<evidence type="ECO:0000259" key="3">
    <source>
        <dbReference type="Pfam" id="PF04551"/>
    </source>
</evidence>
<keyword evidence="5" id="KW-1185">Reference proteome</keyword>
<keyword evidence="2" id="KW-0479">Metal-binding</keyword>
<dbReference type="GO" id="GO:0019288">
    <property type="term" value="P:isopentenyl diphosphate biosynthetic process, methylerythritol 4-phosphate pathway"/>
    <property type="evidence" value="ECO:0007669"/>
    <property type="project" value="TreeGrafter"/>
</dbReference>
<evidence type="ECO:0000313" key="5">
    <source>
        <dbReference type="Proteomes" id="UP001454036"/>
    </source>
</evidence>
<dbReference type="Proteomes" id="UP001454036">
    <property type="component" value="Unassembled WGS sequence"/>
</dbReference>
<keyword evidence="2" id="KW-0408">Iron</keyword>
<sequence>MTVNDSSHFSSSLFGFQVMKIADTGADIVRIIVQGKKEADACFEITNSLVQKNFNIPLVADIHFAPFVALRVAECFDKIRINPGNFGTFSTNNFF</sequence>
<feature type="domain" description="IspG TIM-barrel" evidence="3">
    <location>
        <begin position="17"/>
        <end position="88"/>
    </location>
</feature>
<dbReference type="InterPro" id="IPR011005">
    <property type="entry name" value="Dihydropteroate_synth-like_sf"/>
</dbReference>
<dbReference type="GO" id="GO:0016114">
    <property type="term" value="P:terpenoid biosynthetic process"/>
    <property type="evidence" value="ECO:0007669"/>
    <property type="project" value="InterPro"/>
</dbReference>
<proteinExistence type="predicted"/>
<evidence type="ECO:0000256" key="1">
    <source>
        <dbReference type="ARBA" id="ARBA00001966"/>
    </source>
</evidence>
<comment type="caution">
    <text evidence="4">The sequence shown here is derived from an EMBL/GenBank/DDBJ whole genome shotgun (WGS) entry which is preliminary data.</text>
</comment>
<keyword evidence="2" id="KW-0411">Iron-sulfur</keyword>
<gene>
    <name evidence="4" type="ORF">LIER_40121</name>
</gene>
<dbReference type="PANTHER" id="PTHR30454:SF0">
    <property type="entry name" value="4-HYDROXY-3-METHYLBUT-2-EN-1-YL DIPHOSPHATE SYNTHASE (FERREDOXIN), CHLOROPLASTIC"/>
    <property type="match status" value="1"/>
</dbReference>
<dbReference type="EMBL" id="BAABME010022572">
    <property type="protein sequence ID" value="GAA0166100.1"/>
    <property type="molecule type" value="Genomic_DNA"/>
</dbReference>
<organism evidence="4 5">
    <name type="scientific">Lithospermum erythrorhizon</name>
    <name type="common">Purple gromwell</name>
    <name type="synonym">Lithospermum officinale var. erythrorhizon</name>
    <dbReference type="NCBI Taxonomy" id="34254"/>
    <lineage>
        <taxon>Eukaryota</taxon>
        <taxon>Viridiplantae</taxon>
        <taxon>Streptophyta</taxon>
        <taxon>Embryophyta</taxon>
        <taxon>Tracheophyta</taxon>
        <taxon>Spermatophyta</taxon>
        <taxon>Magnoliopsida</taxon>
        <taxon>eudicotyledons</taxon>
        <taxon>Gunneridae</taxon>
        <taxon>Pentapetalae</taxon>
        <taxon>asterids</taxon>
        <taxon>lamiids</taxon>
        <taxon>Boraginales</taxon>
        <taxon>Boraginaceae</taxon>
        <taxon>Boraginoideae</taxon>
        <taxon>Lithospermeae</taxon>
        <taxon>Lithospermum</taxon>
    </lineage>
</organism>
<dbReference type="GO" id="GO:0051539">
    <property type="term" value="F:4 iron, 4 sulfur cluster binding"/>
    <property type="evidence" value="ECO:0007669"/>
    <property type="project" value="UniProtKB-KW"/>
</dbReference>
<keyword evidence="2" id="KW-0004">4Fe-4S</keyword>
<dbReference type="InterPro" id="IPR004588">
    <property type="entry name" value="IspG_bac-typ"/>
</dbReference>
<dbReference type="GO" id="GO:0009507">
    <property type="term" value="C:chloroplast"/>
    <property type="evidence" value="ECO:0007669"/>
    <property type="project" value="TreeGrafter"/>
</dbReference>
<dbReference type="PANTHER" id="PTHR30454">
    <property type="entry name" value="4-HYDROXY-3-METHYLBUT-2-EN-1-YL DIPHOSPHATE SYNTHASE"/>
    <property type="match status" value="1"/>
</dbReference>
<name>A0AAV3QTB9_LITER</name>
<evidence type="ECO:0000256" key="2">
    <source>
        <dbReference type="ARBA" id="ARBA00022485"/>
    </source>
</evidence>
<dbReference type="Pfam" id="PF04551">
    <property type="entry name" value="GcpE"/>
    <property type="match status" value="1"/>
</dbReference>
<protein>
    <recommendedName>
        <fullName evidence="3">IspG TIM-barrel domain-containing protein</fullName>
    </recommendedName>
</protein>
<dbReference type="Gene3D" id="3.20.20.20">
    <property type="entry name" value="Dihydropteroate synthase-like"/>
    <property type="match status" value="1"/>
</dbReference>